<evidence type="ECO:0000313" key="2">
    <source>
        <dbReference type="EMBL" id="KAG0527749.1"/>
    </source>
</evidence>
<feature type="region of interest" description="Disordered" evidence="1">
    <location>
        <begin position="1"/>
        <end position="101"/>
    </location>
</feature>
<feature type="compositionally biased region" description="Basic and acidic residues" evidence="1">
    <location>
        <begin position="52"/>
        <end position="64"/>
    </location>
</feature>
<accession>A0A921QU63</accession>
<organism evidence="2 3">
    <name type="scientific">Sorghum bicolor</name>
    <name type="common">Sorghum</name>
    <name type="synonym">Sorghum vulgare</name>
    <dbReference type="NCBI Taxonomy" id="4558"/>
    <lineage>
        <taxon>Eukaryota</taxon>
        <taxon>Viridiplantae</taxon>
        <taxon>Streptophyta</taxon>
        <taxon>Embryophyta</taxon>
        <taxon>Tracheophyta</taxon>
        <taxon>Spermatophyta</taxon>
        <taxon>Magnoliopsida</taxon>
        <taxon>Liliopsida</taxon>
        <taxon>Poales</taxon>
        <taxon>Poaceae</taxon>
        <taxon>PACMAD clade</taxon>
        <taxon>Panicoideae</taxon>
        <taxon>Andropogonodae</taxon>
        <taxon>Andropogoneae</taxon>
        <taxon>Sorghinae</taxon>
        <taxon>Sorghum</taxon>
    </lineage>
</organism>
<evidence type="ECO:0000256" key="1">
    <source>
        <dbReference type="SAM" id="MobiDB-lite"/>
    </source>
</evidence>
<dbReference type="EMBL" id="CM027685">
    <property type="protein sequence ID" value="KAG0527749.1"/>
    <property type="molecule type" value="Genomic_DNA"/>
</dbReference>
<reference evidence="2" key="1">
    <citation type="journal article" date="2019" name="BMC Genomics">
        <title>A new reference genome for Sorghum bicolor reveals high levels of sequence similarity between sweet and grain genotypes: implications for the genetics of sugar metabolism.</title>
        <authorList>
            <person name="Cooper E.A."/>
            <person name="Brenton Z.W."/>
            <person name="Flinn B.S."/>
            <person name="Jenkins J."/>
            <person name="Shu S."/>
            <person name="Flowers D."/>
            <person name="Luo F."/>
            <person name="Wang Y."/>
            <person name="Xia P."/>
            <person name="Barry K."/>
            <person name="Daum C."/>
            <person name="Lipzen A."/>
            <person name="Yoshinaga Y."/>
            <person name="Schmutz J."/>
            <person name="Saski C."/>
            <person name="Vermerris W."/>
            <person name="Kresovich S."/>
        </authorList>
    </citation>
    <scope>NUCLEOTIDE SEQUENCE</scope>
</reference>
<proteinExistence type="predicted"/>
<gene>
    <name evidence="2" type="ORF">BDA96_06G260300</name>
</gene>
<protein>
    <submittedName>
        <fullName evidence="2">Uncharacterized protein</fullName>
    </submittedName>
</protein>
<evidence type="ECO:0000313" key="3">
    <source>
        <dbReference type="Proteomes" id="UP000807115"/>
    </source>
</evidence>
<dbReference type="AlphaFoldDB" id="A0A921QU63"/>
<reference evidence="2" key="2">
    <citation type="submission" date="2020-10" db="EMBL/GenBank/DDBJ databases">
        <authorList>
            <person name="Cooper E.A."/>
            <person name="Brenton Z.W."/>
            <person name="Flinn B.S."/>
            <person name="Jenkins J."/>
            <person name="Shu S."/>
            <person name="Flowers D."/>
            <person name="Luo F."/>
            <person name="Wang Y."/>
            <person name="Xia P."/>
            <person name="Barry K."/>
            <person name="Daum C."/>
            <person name="Lipzen A."/>
            <person name="Yoshinaga Y."/>
            <person name="Schmutz J."/>
            <person name="Saski C."/>
            <person name="Vermerris W."/>
            <person name="Kresovich S."/>
        </authorList>
    </citation>
    <scope>NUCLEOTIDE SEQUENCE</scope>
</reference>
<dbReference type="Proteomes" id="UP000807115">
    <property type="component" value="Chromosome 6"/>
</dbReference>
<comment type="caution">
    <text evidence="2">The sequence shown here is derived from an EMBL/GenBank/DDBJ whole genome shotgun (WGS) entry which is preliminary data.</text>
</comment>
<feature type="compositionally biased region" description="Basic and acidic residues" evidence="1">
    <location>
        <begin position="73"/>
        <end position="90"/>
    </location>
</feature>
<name>A0A921QU63_SORBI</name>
<sequence>MRNASRQAVSGREGQERRRRNQEEGSGGDGVGGDSEREVSVSVWRWSGSCARRRDTARAAERRSGSSASVWDGRSRRSRSDANRSARVTDEASSASSDVSCGGDWGATAGAVGGDDGAGMGARRELLRPEATILGKRARAPRVVGRWWWFFAGFGELDDSGGDGDRWEWEQWTGLGALWTLDSGVREPSSLGQAEAE</sequence>